<dbReference type="EMBL" id="CAEZXT010000024">
    <property type="protein sequence ID" value="CAB4695743.1"/>
    <property type="molecule type" value="Genomic_DNA"/>
</dbReference>
<evidence type="ECO:0000313" key="11">
    <source>
        <dbReference type="EMBL" id="CAB5073619.1"/>
    </source>
</evidence>
<dbReference type="EMBL" id="CAFBQZ010000054">
    <property type="protein sequence ID" value="CAB5073619.1"/>
    <property type="molecule type" value="Genomic_DNA"/>
</dbReference>
<protein>
    <submittedName>
        <fullName evidence="11">Unannotated protein</fullName>
    </submittedName>
</protein>
<dbReference type="EMBL" id="CAFAAR010000081">
    <property type="protein sequence ID" value="CAB4807215.1"/>
    <property type="molecule type" value="Genomic_DNA"/>
</dbReference>
<dbReference type="EMBL" id="CAEZZZ010000080">
    <property type="protein sequence ID" value="CAB4784399.1"/>
    <property type="molecule type" value="Genomic_DNA"/>
</dbReference>
<evidence type="ECO:0000256" key="1">
    <source>
        <dbReference type="SAM" id="Phobius"/>
    </source>
</evidence>
<proteinExistence type="predicted"/>
<dbReference type="EMBL" id="CAEZWS010000027">
    <property type="protein sequence ID" value="CAB4664293.1"/>
    <property type="molecule type" value="Genomic_DNA"/>
</dbReference>
<dbReference type="EMBL" id="CAFBJH010000063">
    <property type="protein sequence ID" value="CAB4851079.1"/>
    <property type="molecule type" value="Genomic_DNA"/>
</dbReference>
<evidence type="ECO:0000313" key="9">
    <source>
        <dbReference type="EMBL" id="CAB4974059.1"/>
    </source>
</evidence>
<keyword evidence="1" id="KW-0472">Membrane</keyword>
<dbReference type="EMBL" id="CAEZUA010000003">
    <property type="protein sequence ID" value="CAB4580125.1"/>
    <property type="molecule type" value="Genomic_DNA"/>
</dbReference>
<reference evidence="11" key="1">
    <citation type="submission" date="2020-05" db="EMBL/GenBank/DDBJ databases">
        <authorList>
            <person name="Chiriac C."/>
            <person name="Salcher M."/>
            <person name="Ghai R."/>
            <person name="Kavagutti S V."/>
        </authorList>
    </citation>
    <scope>NUCLEOTIDE SEQUENCE</scope>
</reference>
<dbReference type="EMBL" id="CAFBPG010000018">
    <property type="protein sequence ID" value="CAB5005708.1"/>
    <property type="molecule type" value="Genomic_DNA"/>
</dbReference>
<feature type="transmembrane region" description="Helical" evidence="1">
    <location>
        <begin position="6"/>
        <end position="30"/>
    </location>
</feature>
<dbReference type="AlphaFoldDB" id="A0A6J7V6G0"/>
<dbReference type="EMBL" id="CAFBOE010000043">
    <property type="protein sequence ID" value="CAB4974059.1"/>
    <property type="molecule type" value="Genomic_DNA"/>
</dbReference>
<keyword evidence="1" id="KW-0812">Transmembrane</keyword>
<evidence type="ECO:0000313" key="3">
    <source>
        <dbReference type="EMBL" id="CAB4664293.1"/>
    </source>
</evidence>
<evidence type="ECO:0000313" key="6">
    <source>
        <dbReference type="EMBL" id="CAB4807215.1"/>
    </source>
</evidence>
<name>A0A6J7V6G0_9ZZZZ</name>
<accession>A0A6J7V6G0</accession>
<organism evidence="11">
    <name type="scientific">freshwater metagenome</name>
    <dbReference type="NCBI Taxonomy" id="449393"/>
    <lineage>
        <taxon>unclassified sequences</taxon>
        <taxon>metagenomes</taxon>
        <taxon>ecological metagenomes</taxon>
    </lineage>
</organism>
<evidence type="ECO:0000313" key="8">
    <source>
        <dbReference type="EMBL" id="CAB4900441.1"/>
    </source>
</evidence>
<evidence type="ECO:0000313" key="4">
    <source>
        <dbReference type="EMBL" id="CAB4695743.1"/>
    </source>
</evidence>
<sequence>MSKNVEIGIAGSLTVSVLVVAVALLLRSFYGRYTRLVKRKDDAPE</sequence>
<evidence type="ECO:0000313" key="10">
    <source>
        <dbReference type="EMBL" id="CAB5005708.1"/>
    </source>
</evidence>
<dbReference type="EMBL" id="CAFBMI010000046">
    <property type="protein sequence ID" value="CAB4900441.1"/>
    <property type="molecule type" value="Genomic_DNA"/>
</dbReference>
<evidence type="ECO:0000313" key="2">
    <source>
        <dbReference type="EMBL" id="CAB4580125.1"/>
    </source>
</evidence>
<evidence type="ECO:0000313" key="7">
    <source>
        <dbReference type="EMBL" id="CAB4851079.1"/>
    </source>
</evidence>
<gene>
    <name evidence="2" type="ORF">UFOPK1773_00082</name>
    <name evidence="3" type="ORF">UFOPK2288_00672</name>
    <name evidence="4" type="ORF">UFOPK2589_00539</name>
    <name evidence="5" type="ORF">UFOPK2931_00987</name>
    <name evidence="6" type="ORF">UFOPK3056_00830</name>
    <name evidence="7" type="ORF">UFOPK3287_00949</name>
    <name evidence="8" type="ORF">UFOPK3558_00654</name>
    <name evidence="9" type="ORF">UFOPK3916_00622</name>
    <name evidence="10" type="ORF">UFOPK4074_00361</name>
    <name evidence="11" type="ORF">UFOPK4372_00755</name>
</gene>
<evidence type="ECO:0000313" key="5">
    <source>
        <dbReference type="EMBL" id="CAB4784399.1"/>
    </source>
</evidence>
<keyword evidence="1" id="KW-1133">Transmembrane helix</keyword>